<organism evidence="3 4">
    <name type="scientific">Pelobates cultripes</name>
    <name type="common">Western spadefoot toad</name>
    <dbReference type="NCBI Taxonomy" id="61616"/>
    <lineage>
        <taxon>Eukaryota</taxon>
        <taxon>Metazoa</taxon>
        <taxon>Chordata</taxon>
        <taxon>Craniata</taxon>
        <taxon>Vertebrata</taxon>
        <taxon>Euteleostomi</taxon>
        <taxon>Amphibia</taxon>
        <taxon>Batrachia</taxon>
        <taxon>Anura</taxon>
        <taxon>Pelobatoidea</taxon>
        <taxon>Pelobatidae</taxon>
        <taxon>Pelobates</taxon>
    </lineage>
</organism>
<dbReference type="EMBL" id="OW240915">
    <property type="protein sequence ID" value="CAH2282739.1"/>
    <property type="molecule type" value="Genomic_DNA"/>
</dbReference>
<feature type="compositionally biased region" description="Basic and acidic residues" evidence="2">
    <location>
        <begin position="7"/>
        <end position="17"/>
    </location>
</feature>
<evidence type="ECO:0000256" key="1">
    <source>
        <dbReference type="SAM" id="Coils"/>
    </source>
</evidence>
<keyword evidence="4" id="KW-1185">Reference proteome</keyword>
<accession>A0AAD1W320</accession>
<evidence type="ECO:0000256" key="2">
    <source>
        <dbReference type="SAM" id="MobiDB-lite"/>
    </source>
</evidence>
<evidence type="ECO:0000313" key="4">
    <source>
        <dbReference type="Proteomes" id="UP001295444"/>
    </source>
</evidence>
<protein>
    <submittedName>
        <fullName evidence="3">Uncharacterized protein</fullName>
    </submittedName>
</protein>
<feature type="region of interest" description="Disordered" evidence="2">
    <location>
        <begin position="1"/>
        <end position="34"/>
    </location>
</feature>
<dbReference type="Proteomes" id="UP001295444">
    <property type="component" value="Chromosome 04"/>
</dbReference>
<evidence type="ECO:0000313" key="3">
    <source>
        <dbReference type="EMBL" id="CAH2282739.1"/>
    </source>
</evidence>
<proteinExistence type="predicted"/>
<sequence>MGSLTRYFKENSDREAEATAATSKMAEMESIEDIQPQSPQILEYSLKSVDNNTDLDIKEILRNLPSKADLQHMMSKLETTLHSKMTVMGSEVQQLNLKVTNLEEEKDVMQAQITNISSTLESHIQFTPATQRHMLLSPHLRRERQPSNHNHLRITTTD</sequence>
<gene>
    <name evidence="3" type="ORF">PECUL_23A047170</name>
</gene>
<dbReference type="AlphaFoldDB" id="A0AAD1W320"/>
<keyword evidence="1" id="KW-0175">Coiled coil</keyword>
<feature type="coiled-coil region" evidence="1">
    <location>
        <begin position="85"/>
        <end position="119"/>
    </location>
</feature>
<name>A0AAD1W320_PELCU</name>
<reference evidence="3" key="1">
    <citation type="submission" date="2022-03" db="EMBL/GenBank/DDBJ databases">
        <authorList>
            <person name="Alioto T."/>
            <person name="Alioto T."/>
            <person name="Gomez Garrido J."/>
        </authorList>
    </citation>
    <scope>NUCLEOTIDE SEQUENCE</scope>
</reference>